<dbReference type="Proteomes" id="UP000736787">
    <property type="component" value="Unassembled WGS sequence"/>
</dbReference>
<dbReference type="EMBL" id="RCMI01000341">
    <property type="protein sequence ID" value="KAG2916290.1"/>
    <property type="molecule type" value="Genomic_DNA"/>
</dbReference>
<evidence type="ECO:0000313" key="2">
    <source>
        <dbReference type="EMBL" id="KAG2916290.1"/>
    </source>
</evidence>
<dbReference type="Proteomes" id="UP000760860">
    <property type="component" value="Unassembled WGS sequence"/>
</dbReference>
<evidence type="ECO:0000313" key="3">
    <source>
        <dbReference type="EMBL" id="KAG2932896.1"/>
    </source>
</evidence>
<evidence type="ECO:0000313" key="6">
    <source>
        <dbReference type="Proteomes" id="UP000251314"/>
    </source>
</evidence>
<dbReference type="VEuPathDB" id="FungiDB:PC110_g11589"/>
<dbReference type="InterPro" id="IPR021109">
    <property type="entry name" value="Peptidase_aspartic_dom_sf"/>
</dbReference>
<dbReference type="Proteomes" id="UP000251314">
    <property type="component" value="Unassembled WGS sequence"/>
</dbReference>
<dbReference type="Proteomes" id="UP000774804">
    <property type="component" value="Unassembled WGS sequence"/>
</dbReference>
<dbReference type="Proteomes" id="UP000735874">
    <property type="component" value="Unassembled WGS sequence"/>
</dbReference>
<dbReference type="EMBL" id="RCMK01000371">
    <property type="protein sequence ID" value="KAG2932896.1"/>
    <property type="molecule type" value="Genomic_DNA"/>
</dbReference>
<sequence>MMVDGDRRSVKLDSCARYTVAGTDWMKYGDEPTKEAPVDYVEGIGGFLLNVVGISRFQLTSVFDKVVAVDGCIVDGCTGDFLLGVDLMQKHGATMDFERNEIRYKEDSRAVVIPFRTSGVTNNARMAAVRMVC</sequence>
<organism evidence="5 6">
    <name type="scientific">Phytophthora cactorum</name>
    <dbReference type="NCBI Taxonomy" id="29920"/>
    <lineage>
        <taxon>Eukaryota</taxon>
        <taxon>Sar</taxon>
        <taxon>Stramenopiles</taxon>
        <taxon>Oomycota</taxon>
        <taxon>Peronosporomycetes</taxon>
        <taxon>Peronosporales</taxon>
        <taxon>Peronosporaceae</taxon>
        <taxon>Phytophthora</taxon>
    </lineage>
</organism>
<dbReference type="SUPFAM" id="SSF50630">
    <property type="entry name" value="Acid proteases"/>
    <property type="match status" value="1"/>
</dbReference>
<keyword evidence="6" id="KW-1185">Reference proteome</keyword>
<dbReference type="EMBL" id="RCMV01000321">
    <property type="protein sequence ID" value="KAG3219217.1"/>
    <property type="molecule type" value="Genomic_DNA"/>
</dbReference>
<evidence type="ECO:0000313" key="1">
    <source>
        <dbReference type="EMBL" id="KAG2855365.1"/>
    </source>
</evidence>
<comment type="caution">
    <text evidence="5">The sequence shown here is derived from an EMBL/GenBank/DDBJ whole genome shotgun (WGS) entry which is preliminary data.</text>
</comment>
<dbReference type="EMBL" id="RCMG01000379">
    <property type="protein sequence ID" value="KAG2855365.1"/>
    <property type="molecule type" value="Genomic_DNA"/>
</dbReference>
<evidence type="ECO:0000313" key="5">
    <source>
        <dbReference type="EMBL" id="RAW32054.1"/>
    </source>
</evidence>
<name>A0A329S4Z9_9STRA</name>
<dbReference type="OrthoDB" id="119884at2759"/>
<proteinExistence type="predicted"/>
<dbReference type="Gene3D" id="2.40.70.10">
    <property type="entry name" value="Acid Proteases"/>
    <property type="match status" value="1"/>
</dbReference>
<protein>
    <submittedName>
        <fullName evidence="5">Uncharacterized protein</fullName>
    </submittedName>
</protein>
<accession>A0A329S4Z9</accession>
<gene>
    <name evidence="5" type="ORF">PC110_g11589</name>
    <name evidence="1" type="ORF">PC113_g12491</name>
    <name evidence="2" type="ORF">PC115_g11082</name>
    <name evidence="3" type="ORF">PC117_g13007</name>
    <name evidence="4" type="ORF">PC129_g9980</name>
</gene>
<evidence type="ECO:0000313" key="4">
    <source>
        <dbReference type="EMBL" id="KAG3219217.1"/>
    </source>
</evidence>
<dbReference type="EMBL" id="MJFZ01000294">
    <property type="protein sequence ID" value="RAW32054.1"/>
    <property type="molecule type" value="Genomic_DNA"/>
</dbReference>
<dbReference type="AlphaFoldDB" id="A0A329S4Z9"/>
<reference evidence="4" key="2">
    <citation type="submission" date="2018-05" db="EMBL/GenBank/DDBJ databases">
        <title>Effector identification in a new, highly contiguous assembly of the strawberry crown rot pathogen Phytophthora cactorum.</title>
        <authorList>
            <person name="Armitage A.D."/>
            <person name="Nellist C.F."/>
            <person name="Bates H."/>
            <person name="Vickerstaff R.J."/>
            <person name="Harrison R.J."/>
        </authorList>
    </citation>
    <scope>NUCLEOTIDE SEQUENCE</scope>
    <source>
        <strain evidence="1">15-7</strain>
        <strain evidence="2">4032</strain>
        <strain evidence="3">4040</strain>
        <strain evidence="4">P421</strain>
    </source>
</reference>
<reference evidence="5 6" key="1">
    <citation type="submission" date="2018-01" db="EMBL/GenBank/DDBJ databases">
        <title>Draft genome of the strawberry crown rot pathogen Phytophthora cactorum.</title>
        <authorList>
            <person name="Armitage A.D."/>
            <person name="Lysoe E."/>
            <person name="Nellist C.F."/>
            <person name="Harrison R.J."/>
            <person name="Brurberg M.B."/>
        </authorList>
    </citation>
    <scope>NUCLEOTIDE SEQUENCE [LARGE SCALE GENOMIC DNA]</scope>
    <source>
        <strain evidence="5 6">10300</strain>
    </source>
</reference>